<name>A0A2C5YQQ4_9HYPO</name>
<accession>A0A2C5YQQ4</accession>
<evidence type="ECO:0008006" key="4">
    <source>
        <dbReference type="Google" id="ProtNLM"/>
    </source>
</evidence>
<organism evidence="2 3">
    <name type="scientific">Ophiocordyceps australis</name>
    <dbReference type="NCBI Taxonomy" id="1399860"/>
    <lineage>
        <taxon>Eukaryota</taxon>
        <taxon>Fungi</taxon>
        <taxon>Dikarya</taxon>
        <taxon>Ascomycota</taxon>
        <taxon>Pezizomycotina</taxon>
        <taxon>Sordariomycetes</taxon>
        <taxon>Hypocreomycetidae</taxon>
        <taxon>Hypocreales</taxon>
        <taxon>Ophiocordycipitaceae</taxon>
        <taxon>Ophiocordyceps</taxon>
    </lineage>
</organism>
<comment type="caution">
    <text evidence="2">The sequence shown here is derived from an EMBL/GenBank/DDBJ whole genome shotgun (WGS) entry which is preliminary data.</text>
</comment>
<feature type="compositionally biased region" description="Pro residues" evidence="1">
    <location>
        <begin position="103"/>
        <end position="113"/>
    </location>
</feature>
<sequence>MDSPQALDHDKPKLGDFSKIALLTLRSSKQTHGHGHATDKDQVRLGDFGRLAAQLPSWHQPLQAMQCYSQTVSTRQHGPPHGAVESSSTVSSVFQDFDAATPPTTPPTTPPAPMEDQNATTHLSSLSAATPRLCRLHGLFYRPSVNGPLIPLSTCPEAHRVPLNRLLRPLHHLDIFTAAQRPEVVANGVHVFLDMSNIAISFQVTLRERYGLDSTARFVPLPKLHFGLLVELLLRGRTAVALNAGCSVSPGKPEPRCVEELRELGFRVDLRERKPVAAASLAPRSRSCLVRSKKCNKTSARHVRGRCPCLYYPSSEGDSCEAPVSVRYVEDMVDETLQTRIAESVMEHFENQGTIVLATGDARPAQYSDGFLVYAERALKMGWDVEVLSWRSSLSSHWKDSRRMKKWAGRLRVIELDSFVDHLLVAS</sequence>
<dbReference type="OrthoDB" id="5590473at2759"/>
<feature type="region of interest" description="Disordered" evidence="1">
    <location>
        <begin position="97"/>
        <end position="123"/>
    </location>
</feature>
<reference evidence="2 3" key="1">
    <citation type="submission" date="2017-06" db="EMBL/GenBank/DDBJ databases">
        <title>Ant-infecting Ophiocordyceps genomes reveal a high diversity of potential behavioral manipulation genes and a possible major role for enterotoxins.</title>
        <authorList>
            <person name="De Bekker C."/>
            <person name="Evans H.C."/>
            <person name="Brachmann A."/>
            <person name="Hughes D.P."/>
        </authorList>
    </citation>
    <scope>NUCLEOTIDE SEQUENCE [LARGE SCALE GENOMIC DNA]</scope>
    <source>
        <strain evidence="2 3">1348a</strain>
    </source>
</reference>
<proteinExistence type="predicted"/>
<keyword evidence="3" id="KW-1185">Reference proteome</keyword>
<evidence type="ECO:0000313" key="2">
    <source>
        <dbReference type="EMBL" id="PHH69943.1"/>
    </source>
</evidence>
<gene>
    <name evidence="2" type="ORF">CDD82_7423</name>
</gene>
<dbReference type="CDD" id="cd18724">
    <property type="entry name" value="PIN_LabA-like"/>
    <property type="match status" value="1"/>
</dbReference>
<evidence type="ECO:0000256" key="1">
    <source>
        <dbReference type="SAM" id="MobiDB-lite"/>
    </source>
</evidence>
<dbReference type="AlphaFoldDB" id="A0A2C5YQQ4"/>
<dbReference type="EMBL" id="NJEU01000864">
    <property type="protein sequence ID" value="PHH69943.1"/>
    <property type="molecule type" value="Genomic_DNA"/>
</dbReference>
<protein>
    <recommendedName>
        <fullName evidence="4">NYN domain-containing protein</fullName>
    </recommendedName>
</protein>
<dbReference type="Gene3D" id="3.40.50.1010">
    <property type="entry name" value="5'-nuclease"/>
    <property type="match status" value="1"/>
</dbReference>
<evidence type="ECO:0000313" key="3">
    <source>
        <dbReference type="Proteomes" id="UP000224854"/>
    </source>
</evidence>
<dbReference type="Proteomes" id="UP000224854">
    <property type="component" value="Unassembled WGS sequence"/>
</dbReference>